<dbReference type="InParanoid" id="E1ZYC1"/>
<dbReference type="EMBL" id="GL435204">
    <property type="protein sequence ID" value="EFN73820.1"/>
    <property type="molecule type" value="Genomic_DNA"/>
</dbReference>
<accession>E1ZYC1</accession>
<dbReference type="Proteomes" id="UP000000311">
    <property type="component" value="Unassembled WGS sequence"/>
</dbReference>
<protein>
    <submittedName>
        <fullName evidence="1">Uncharacterized protein</fullName>
    </submittedName>
</protein>
<organism evidence="2">
    <name type="scientific">Camponotus floridanus</name>
    <name type="common">Florida carpenter ant</name>
    <dbReference type="NCBI Taxonomy" id="104421"/>
    <lineage>
        <taxon>Eukaryota</taxon>
        <taxon>Metazoa</taxon>
        <taxon>Ecdysozoa</taxon>
        <taxon>Arthropoda</taxon>
        <taxon>Hexapoda</taxon>
        <taxon>Insecta</taxon>
        <taxon>Pterygota</taxon>
        <taxon>Neoptera</taxon>
        <taxon>Endopterygota</taxon>
        <taxon>Hymenoptera</taxon>
        <taxon>Apocrita</taxon>
        <taxon>Aculeata</taxon>
        <taxon>Formicoidea</taxon>
        <taxon>Formicidae</taxon>
        <taxon>Formicinae</taxon>
        <taxon>Camponotus</taxon>
    </lineage>
</organism>
<proteinExistence type="predicted"/>
<gene>
    <name evidence="1" type="ORF">EAG_06462</name>
</gene>
<name>E1ZYC1_CAMFO</name>
<evidence type="ECO:0000313" key="1">
    <source>
        <dbReference type="EMBL" id="EFN73820.1"/>
    </source>
</evidence>
<evidence type="ECO:0000313" key="2">
    <source>
        <dbReference type="Proteomes" id="UP000000311"/>
    </source>
</evidence>
<dbReference type="AlphaFoldDB" id="E1ZYC1"/>
<keyword evidence="2" id="KW-1185">Reference proteome</keyword>
<reference evidence="1 2" key="1">
    <citation type="journal article" date="2010" name="Science">
        <title>Genomic comparison of the ants Camponotus floridanus and Harpegnathos saltator.</title>
        <authorList>
            <person name="Bonasio R."/>
            <person name="Zhang G."/>
            <person name="Ye C."/>
            <person name="Mutti N.S."/>
            <person name="Fang X."/>
            <person name="Qin N."/>
            <person name="Donahue G."/>
            <person name="Yang P."/>
            <person name="Li Q."/>
            <person name="Li C."/>
            <person name="Zhang P."/>
            <person name="Huang Z."/>
            <person name="Berger S.L."/>
            <person name="Reinberg D."/>
            <person name="Wang J."/>
            <person name="Liebig J."/>
        </authorList>
    </citation>
    <scope>NUCLEOTIDE SEQUENCE [LARGE SCALE GENOMIC DNA]</scope>
    <source>
        <strain evidence="2">C129</strain>
    </source>
</reference>
<sequence length="272" mass="30798">MELSTATSELHIALLRHTANAAELYSIKEKAKKKVLRECIDGIHRKANNDMASNLLKQTFRLRTGNNVPFGFFAFYQHITSEYETREKQESSQANALGVDSLNNATVAGIRNGLEIWETLIASERTSWMKRDSLSKSKDRKFYSTRIISFTIIPARCYSAIECIVAVGKRQRNAAIAAERGALTCQLTRASFWCAGRQAGAEHCLVAVEEVVQGQERDGTLTDQLVLLRHISQKYFLKVYEINEQERNSSLGLKYQFALTSIFIHNQDASYY</sequence>